<organism evidence="6 7">
    <name type="scientific">Achromobacter deleyi</name>
    <dbReference type="NCBI Taxonomy" id="1353891"/>
    <lineage>
        <taxon>Bacteria</taxon>
        <taxon>Pseudomonadati</taxon>
        <taxon>Pseudomonadota</taxon>
        <taxon>Betaproteobacteria</taxon>
        <taxon>Burkholderiales</taxon>
        <taxon>Alcaligenaceae</taxon>
        <taxon>Achromobacter</taxon>
    </lineage>
</organism>
<dbReference type="PANTHER" id="PTHR47506:SF7">
    <property type="entry name" value="TRANSCRIPTIONAL REGULATORY PROTEIN"/>
    <property type="match status" value="1"/>
</dbReference>
<dbReference type="PANTHER" id="PTHR47506">
    <property type="entry name" value="TRANSCRIPTIONAL REGULATORY PROTEIN"/>
    <property type="match status" value="1"/>
</dbReference>
<dbReference type="Proteomes" id="UP000494111">
    <property type="component" value="Unassembled WGS sequence"/>
</dbReference>
<dbReference type="Gene3D" id="1.10.357.10">
    <property type="entry name" value="Tetracycline Repressor, domain 2"/>
    <property type="match status" value="1"/>
</dbReference>
<evidence type="ECO:0000256" key="2">
    <source>
        <dbReference type="ARBA" id="ARBA00023125"/>
    </source>
</evidence>
<dbReference type="AlphaFoldDB" id="A0A6S7A8C4"/>
<evidence type="ECO:0000259" key="5">
    <source>
        <dbReference type="PROSITE" id="PS50977"/>
    </source>
</evidence>
<dbReference type="SUPFAM" id="SSF48498">
    <property type="entry name" value="Tetracyclin repressor-like, C-terminal domain"/>
    <property type="match status" value="1"/>
</dbReference>
<reference evidence="6 7" key="1">
    <citation type="submission" date="2020-04" db="EMBL/GenBank/DDBJ databases">
        <authorList>
            <person name="De Canck E."/>
        </authorList>
    </citation>
    <scope>NUCLEOTIDE SEQUENCE [LARGE SCALE GENOMIC DNA]</scope>
    <source>
        <strain evidence="6 7">LMG 3458</strain>
    </source>
</reference>
<feature type="domain" description="HTH tetR-type" evidence="5">
    <location>
        <begin position="22"/>
        <end position="82"/>
    </location>
</feature>
<evidence type="ECO:0000313" key="7">
    <source>
        <dbReference type="Proteomes" id="UP000494111"/>
    </source>
</evidence>
<evidence type="ECO:0000313" key="6">
    <source>
        <dbReference type="EMBL" id="CAB3719192.1"/>
    </source>
</evidence>
<dbReference type="InterPro" id="IPR036271">
    <property type="entry name" value="Tet_transcr_reg_TetR-rel_C_sf"/>
</dbReference>
<dbReference type="GO" id="GO:0003677">
    <property type="term" value="F:DNA binding"/>
    <property type="evidence" value="ECO:0007669"/>
    <property type="project" value="UniProtKB-UniRule"/>
</dbReference>
<evidence type="ECO:0000256" key="1">
    <source>
        <dbReference type="ARBA" id="ARBA00023015"/>
    </source>
</evidence>
<dbReference type="Gene3D" id="1.10.10.60">
    <property type="entry name" value="Homeodomain-like"/>
    <property type="match status" value="1"/>
</dbReference>
<dbReference type="InterPro" id="IPR001647">
    <property type="entry name" value="HTH_TetR"/>
</dbReference>
<keyword evidence="2 4" id="KW-0238">DNA-binding</keyword>
<keyword evidence="1" id="KW-0805">Transcription regulation</keyword>
<dbReference type="PRINTS" id="PR00455">
    <property type="entry name" value="HTHTETR"/>
</dbReference>
<dbReference type="SUPFAM" id="SSF46689">
    <property type="entry name" value="Homeodomain-like"/>
    <property type="match status" value="1"/>
</dbReference>
<accession>A0A6S7A8C4</accession>
<evidence type="ECO:0000256" key="3">
    <source>
        <dbReference type="ARBA" id="ARBA00023163"/>
    </source>
</evidence>
<proteinExistence type="predicted"/>
<protein>
    <recommendedName>
        <fullName evidence="5">HTH tetR-type domain-containing protein</fullName>
    </recommendedName>
</protein>
<dbReference type="PROSITE" id="PS50977">
    <property type="entry name" value="HTH_TETR_2"/>
    <property type="match status" value="1"/>
</dbReference>
<name>A0A6S7A8C4_9BURK</name>
<feature type="DNA-binding region" description="H-T-H motif" evidence="4">
    <location>
        <begin position="45"/>
        <end position="64"/>
    </location>
</feature>
<evidence type="ECO:0000256" key="4">
    <source>
        <dbReference type="PROSITE-ProRule" id="PRU00335"/>
    </source>
</evidence>
<dbReference type="EMBL" id="CADIJO010000013">
    <property type="protein sequence ID" value="CAB3719192.1"/>
    <property type="molecule type" value="Genomic_DNA"/>
</dbReference>
<keyword evidence="3" id="KW-0804">Transcription</keyword>
<gene>
    <name evidence="6" type="ORF">LMG3458_03800</name>
</gene>
<dbReference type="InterPro" id="IPR009057">
    <property type="entry name" value="Homeodomain-like_sf"/>
</dbReference>
<dbReference type="Pfam" id="PF00440">
    <property type="entry name" value="TetR_N"/>
    <property type="match status" value="1"/>
</dbReference>
<sequence>MAQAAGANHHYGFMGHSQADKKASRDRILEAASRQLCEHGLDSVSVGDVMKAAGLTKGAFYAHFESRDALLAEAATRSMQAGQSKLDRLFEGGRVPSLQVLVDVWLDPEHVRNPSAGCGVCALAGEGRHAGAPVQAVIARQFEQNVAQFAAALGGGAQATDRAAAIFTAIVGAVSLARAVGDEALAARILSDVRALVLR</sequence>